<feature type="transmembrane region" description="Helical" evidence="1">
    <location>
        <begin position="61"/>
        <end position="85"/>
    </location>
</feature>
<keyword evidence="1" id="KW-0812">Transmembrane</keyword>
<sequence>MSLIGWVLTIVTAPGVVVHEYTHAKLCEWADVPIVEICYFQLGDPPGYVLHAEPESYRTTYLIGVAPFLVNTLVAAALFATIPLLAGGAGGISDTGIAGWIVLWLGVSVAAHAFPSTGDAQSIWQQTKQQYRSSPLALIGLPIVLIIYLAHVLSFFWFDFIYALALYVGVAMVLPGLIL</sequence>
<evidence type="ECO:0000313" key="3">
    <source>
        <dbReference type="Proteomes" id="UP001202674"/>
    </source>
</evidence>
<name>A0AAE3K6I7_9EURY</name>
<dbReference type="GO" id="GO:0008237">
    <property type="term" value="F:metallopeptidase activity"/>
    <property type="evidence" value="ECO:0007669"/>
    <property type="project" value="UniProtKB-KW"/>
</dbReference>
<organism evidence="2 3">
    <name type="scientific">Natranaeroarchaeum aerophilus</name>
    <dbReference type="NCBI Taxonomy" id="2917711"/>
    <lineage>
        <taxon>Archaea</taxon>
        <taxon>Methanobacteriati</taxon>
        <taxon>Methanobacteriota</taxon>
        <taxon>Stenosarchaea group</taxon>
        <taxon>Halobacteria</taxon>
        <taxon>Halobacteriales</taxon>
        <taxon>Natronoarchaeaceae</taxon>
        <taxon>Natranaeroarchaeum</taxon>
    </lineage>
</organism>
<dbReference type="AlphaFoldDB" id="A0AAE3K6I7"/>
<keyword evidence="2" id="KW-0482">Metalloprotease</keyword>
<gene>
    <name evidence="2" type="ORF">AArcSt11_15310</name>
</gene>
<proteinExistence type="predicted"/>
<dbReference type="EMBL" id="JAKRVY010000012">
    <property type="protein sequence ID" value="MCL9815023.1"/>
    <property type="molecule type" value="Genomic_DNA"/>
</dbReference>
<keyword evidence="1" id="KW-0472">Membrane</keyword>
<keyword evidence="3" id="KW-1185">Reference proteome</keyword>
<evidence type="ECO:0000313" key="2">
    <source>
        <dbReference type="EMBL" id="MCL9815023.1"/>
    </source>
</evidence>
<reference evidence="2 3" key="1">
    <citation type="journal article" date="2022" name="Syst. Appl. Microbiol.">
        <title>Natronocalculus amylovorans gen. nov., sp. nov., and Natranaeroarchaeum aerophilus sp. nov., dominant culturable amylolytic natronoarchaea from hypersaline soda lakes in southwestern Siberia.</title>
        <authorList>
            <person name="Sorokin D.Y."/>
            <person name="Elcheninov A.G."/>
            <person name="Khizhniak T.V."/>
            <person name="Koenen M."/>
            <person name="Bale N.J."/>
            <person name="Damste J.S.S."/>
            <person name="Kublanov I.V."/>
        </authorList>
    </citation>
    <scope>NUCLEOTIDE SEQUENCE [LARGE SCALE GENOMIC DNA]</scope>
    <source>
        <strain evidence="2 3">AArc-St1-1</strain>
    </source>
</reference>
<keyword evidence="2" id="KW-0378">Hydrolase</keyword>
<evidence type="ECO:0000256" key="1">
    <source>
        <dbReference type="SAM" id="Phobius"/>
    </source>
</evidence>
<dbReference type="RefSeq" id="WP_250598371.1">
    <property type="nucleotide sequence ID" value="NZ_JAKRVY010000012.1"/>
</dbReference>
<accession>A0AAE3K6I7</accession>
<protein>
    <submittedName>
        <fullName evidence="2">Metalloprotease family protein</fullName>
    </submittedName>
</protein>
<comment type="caution">
    <text evidence="2">The sequence shown here is derived from an EMBL/GenBank/DDBJ whole genome shotgun (WGS) entry which is preliminary data.</text>
</comment>
<dbReference type="Proteomes" id="UP001202674">
    <property type="component" value="Unassembled WGS sequence"/>
</dbReference>
<feature type="transmembrane region" description="Helical" evidence="1">
    <location>
        <begin position="97"/>
        <end position="115"/>
    </location>
</feature>
<feature type="transmembrane region" description="Helical" evidence="1">
    <location>
        <begin position="136"/>
        <end position="154"/>
    </location>
</feature>
<keyword evidence="2" id="KW-0645">Protease</keyword>
<feature type="transmembrane region" description="Helical" evidence="1">
    <location>
        <begin position="160"/>
        <end position="178"/>
    </location>
</feature>
<keyword evidence="1" id="KW-1133">Transmembrane helix</keyword>